<accession>A0A383D3B7</accession>
<dbReference type="GO" id="GO:0004644">
    <property type="term" value="F:phosphoribosylglycinamide formyltransferase activity"/>
    <property type="evidence" value="ECO:0007669"/>
    <property type="project" value="UniProtKB-EC"/>
</dbReference>
<dbReference type="PANTHER" id="PTHR43369:SF2">
    <property type="entry name" value="PHOSPHORIBOSYLGLYCINAMIDE FORMYLTRANSFERASE"/>
    <property type="match status" value="1"/>
</dbReference>
<feature type="domain" description="Formyl transferase N-terminal" evidence="5">
    <location>
        <begin position="37"/>
        <end position="151"/>
    </location>
</feature>
<proteinExistence type="predicted"/>
<keyword evidence="3" id="KW-0808">Transferase</keyword>
<reference evidence="6" key="1">
    <citation type="submission" date="2018-05" db="EMBL/GenBank/DDBJ databases">
        <authorList>
            <person name="Lanie J.A."/>
            <person name="Ng W.-L."/>
            <person name="Kazmierczak K.M."/>
            <person name="Andrzejewski T.M."/>
            <person name="Davidsen T.M."/>
            <person name="Wayne K.J."/>
            <person name="Tettelin H."/>
            <person name="Glass J.I."/>
            <person name="Rusch D."/>
            <person name="Podicherti R."/>
            <person name="Tsui H.-C.T."/>
            <person name="Winkler M.E."/>
        </authorList>
    </citation>
    <scope>NUCLEOTIDE SEQUENCE</scope>
</reference>
<dbReference type="GO" id="GO:0006189">
    <property type="term" value="P:'de novo' IMP biosynthetic process"/>
    <property type="evidence" value="ECO:0007669"/>
    <property type="project" value="TreeGrafter"/>
</dbReference>
<dbReference type="EMBL" id="UINC01213850">
    <property type="protein sequence ID" value="SVE38810.1"/>
    <property type="molecule type" value="Genomic_DNA"/>
</dbReference>
<dbReference type="Gene3D" id="3.40.50.170">
    <property type="entry name" value="Formyl transferase, N-terminal domain"/>
    <property type="match status" value="1"/>
</dbReference>
<comment type="pathway">
    <text evidence="1">Purine metabolism; IMP biosynthesis via de novo pathway; N(2)-formyl-N(1)-(5-phospho-D-ribosyl)glycinamide from N(1)-(5-phospho-D-ribosyl)glycinamide (10-formyl THF route): step 1/1.</text>
</comment>
<evidence type="ECO:0000259" key="5">
    <source>
        <dbReference type="Pfam" id="PF00551"/>
    </source>
</evidence>
<gene>
    <name evidence="6" type="ORF">METZ01_LOCUS491664</name>
</gene>
<dbReference type="InterPro" id="IPR002376">
    <property type="entry name" value="Formyl_transf_N"/>
</dbReference>
<evidence type="ECO:0000256" key="1">
    <source>
        <dbReference type="ARBA" id="ARBA00005054"/>
    </source>
</evidence>
<evidence type="ECO:0000313" key="6">
    <source>
        <dbReference type="EMBL" id="SVE38810.1"/>
    </source>
</evidence>
<dbReference type="AlphaFoldDB" id="A0A383D3B7"/>
<name>A0A383D3B7_9ZZZZ</name>
<keyword evidence="4" id="KW-0658">Purine biosynthesis</keyword>
<evidence type="ECO:0000256" key="4">
    <source>
        <dbReference type="ARBA" id="ARBA00022755"/>
    </source>
</evidence>
<sequence>IDSGELHGEVTFVFVNRTEGQTKQTDRFLTFVKSRGIPLVTLSSRDFRRAHSNKPWANLREVFDKAVIELLSPFDADIAVHAGYMLIAPVLCSEYLTLNLHPALPGSTIGMWQQAIWDVIGKRLIRTGAMIHVSTINVDEGPVIATAEFSVRGRHFDSHWEEIDGFDLKTLKQKQGEELGLFKAIRKAGLLRERPLLVETLKAVSQGQIDPTGSKGIADLTQTVEKSIMDYP</sequence>
<dbReference type="Pfam" id="PF00551">
    <property type="entry name" value="Formyl_trans_N"/>
    <property type="match status" value="1"/>
</dbReference>
<organism evidence="6">
    <name type="scientific">marine metagenome</name>
    <dbReference type="NCBI Taxonomy" id="408172"/>
    <lineage>
        <taxon>unclassified sequences</taxon>
        <taxon>metagenomes</taxon>
        <taxon>ecological metagenomes</taxon>
    </lineage>
</organism>
<dbReference type="InterPro" id="IPR036477">
    <property type="entry name" value="Formyl_transf_N_sf"/>
</dbReference>
<dbReference type="EC" id="2.1.2.2" evidence="2"/>
<evidence type="ECO:0000256" key="3">
    <source>
        <dbReference type="ARBA" id="ARBA00022679"/>
    </source>
</evidence>
<feature type="non-terminal residue" evidence="6">
    <location>
        <position position="1"/>
    </location>
</feature>
<dbReference type="PANTHER" id="PTHR43369">
    <property type="entry name" value="PHOSPHORIBOSYLGLYCINAMIDE FORMYLTRANSFERASE"/>
    <property type="match status" value="1"/>
</dbReference>
<dbReference type="GO" id="GO:0005737">
    <property type="term" value="C:cytoplasm"/>
    <property type="evidence" value="ECO:0007669"/>
    <property type="project" value="TreeGrafter"/>
</dbReference>
<evidence type="ECO:0000256" key="2">
    <source>
        <dbReference type="ARBA" id="ARBA00012254"/>
    </source>
</evidence>
<dbReference type="SUPFAM" id="SSF53328">
    <property type="entry name" value="Formyltransferase"/>
    <property type="match status" value="1"/>
</dbReference>
<protein>
    <recommendedName>
        <fullName evidence="2">phosphoribosylglycinamide formyltransferase 1</fullName>
        <ecNumber evidence="2">2.1.2.2</ecNumber>
    </recommendedName>
</protein>